<reference evidence="2" key="2">
    <citation type="submission" date="2018-12" db="UniProtKB">
        <authorList>
            <consortium name="WormBaseParasite"/>
        </authorList>
    </citation>
    <scope>IDENTIFICATION</scope>
    <source>
        <strain evidence="2">Puerto Rican</strain>
    </source>
</reference>
<dbReference type="AlphaFoldDB" id="C4QPR6"/>
<dbReference type="RefSeq" id="XP_018644486.1">
    <property type="nucleotide sequence ID" value="XM_018792528.1"/>
</dbReference>
<dbReference type="CTD" id="8340871"/>
<name>C4QPR6_SCHMA</name>
<dbReference type="InParanoid" id="C4QPR6"/>
<dbReference type="HOGENOM" id="CLU_2707898_0_0_1"/>
<protein>
    <submittedName>
        <fullName evidence="2">MEG-2 (ESP15) family</fullName>
    </submittedName>
</protein>
<keyword evidence="1" id="KW-1185">Reference proteome</keyword>
<dbReference type="GeneID" id="8340871"/>
<proteinExistence type="predicted"/>
<reference evidence="1" key="1">
    <citation type="journal article" date="2012" name="PLoS Negl. Trop. Dis.">
        <title>A systematically improved high quality genome and transcriptome of the human blood fluke Schistosoma mansoni.</title>
        <authorList>
            <person name="Protasio A.V."/>
            <person name="Tsai I.J."/>
            <person name="Babbage A."/>
            <person name="Nichol S."/>
            <person name="Hunt M."/>
            <person name="Aslett M.A."/>
            <person name="De Silva N."/>
            <person name="Velarde G.S."/>
            <person name="Anderson T.J."/>
            <person name="Clark R.C."/>
            <person name="Davidson C."/>
            <person name="Dillon G.P."/>
            <person name="Holroyd N.E."/>
            <person name="LoVerde P.T."/>
            <person name="Lloyd C."/>
            <person name="McQuillan J."/>
            <person name="Oliveira G."/>
            <person name="Otto T.D."/>
            <person name="Parker-Manuel S.J."/>
            <person name="Quail M.A."/>
            <person name="Wilson R.A."/>
            <person name="Zerlotini A."/>
            <person name="Dunne D.W."/>
            <person name="Berriman M."/>
        </authorList>
    </citation>
    <scope>NUCLEOTIDE SEQUENCE [LARGE SCALE GENOMIC DNA]</scope>
    <source>
        <strain evidence="1">Puerto Rican</strain>
    </source>
</reference>
<dbReference type="Proteomes" id="UP000008854">
    <property type="component" value="Unassembled WGS sequence"/>
</dbReference>
<dbReference type="WBParaSite" id="Smp_180310.1">
    <property type="protein sequence ID" value="Smp_180310.1"/>
    <property type="gene ID" value="Smp_180310"/>
</dbReference>
<accession>C4QPR6</accession>
<organism evidence="1 2">
    <name type="scientific">Schistosoma mansoni</name>
    <name type="common">Blood fluke</name>
    <dbReference type="NCBI Taxonomy" id="6183"/>
    <lineage>
        <taxon>Eukaryota</taxon>
        <taxon>Metazoa</taxon>
        <taxon>Spiralia</taxon>
        <taxon>Lophotrochozoa</taxon>
        <taxon>Platyhelminthes</taxon>
        <taxon>Trematoda</taxon>
        <taxon>Digenea</taxon>
        <taxon>Strigeidida</taxon>
        <taxon>Schistosomatoidea</taxon>
        <taxon>Schistosomatidae</taxon>
        <taxon>Schistosoma</taxon>
    </lineage>
</organism>
<sequence length="73" mass="8646">MERFKSSYFYFEIYLLCFTETVCCESEDGKAGSLCCEKNGCSVPSGTHDLLSENYRRHQRMKNYLKEVCKYFK</sequence>
<dbReference type="KEGG" id="smm:Smp_180310"/>
<evidence type="ECO:0000313" key="2">
    <source>
        <dbReference type="WBParaSite" id="Smp_180310.1"/>
    </source>
</evidence>
<evidence type="ECO:0000313" key="1">
    <source>
        <dbReference type="Proteomes" id="UP000008854"/>
    </source>
</evidence>